<feature type="domain" description="NarX-like N-terminal" evidence="5">
    <location>
        <begin position="135"/>
        <end position="218"/>
    </location>
</feature>
<evidence type="ECO:0000259" key="5">
    <source>
        <dbReference type="Pfam" id="PF13675"/>
    </source>
</evidence>
<feature type="domain" description="NarX-like N-terminal" evidence="5">
    <location>
        <begin position="28"/>
        <end position="76"/>
    </location>
</feature>
<name>A0A1W1BRU2_9ZZZZ</name>
<comment type="subcellular location">
    <subcellularLocation>
        <location evidence="1">Membrane</location>
        <topology evidence="1">Multi-pass membrane protein</topology>
    </subcellularLocation>
</comment>
<keyword evidence="2" id="KW-0812">Transmembrane</keyword>
<dbReference type="GO" id="GO:0016020">
    <property type="term" value="C:membrane"/>
    <property type="evidence" value="ECO:0007669"/>
    <property type="project" value="UniProtKB-SubCell"/>
</dbReference>
<keyword evidence="4" id="KW-0472">Membrane</keyword>
<evidence type="ECO:0000313" key="6">
    <source>
        <dbReference type="EMBL" id="SFV56171.1"/>
    </source>
</evidence>
<dbReference type="EMBL" id="FPHG01000030">
    <property type="protein sequence ID" value="SFV56171.1"/>
    <property type="molecule type" value="Genomic_DNA"/>
</dbReference>
<keyword evidence="3" id="KW-1133">Transmembrane helix</keyword>
<protein>
    <submittedName>
        <fullName evidence="6">Nitric oxide-responding transcriptional regulator Dnr (Crp/Fnr family)</fullName>
    </submittedName>
</protein>
<sequence>MKRKLLQSFILSLMLILTSLSGEDIKEGELINLAGKQRMLSQKMAKDYFYIAASSNKSNADKQLEKSLVQFIQAQKILKEKIKDKEILNLIYFVDMSLDEFKYIMKSKYTLDNRIILMDLSESILEGSDYIVKALSKNIKSNKIIDMAGKQRMLSQRIAKYYIAYQNGIKDNNTISQMKSSVDEFNKILQKLKQNRSNTPEINRELADISKLWDVVNQFYLNIKKGGLPKIVYLSTDKITDKMDKVVGMYVKLLGKNK</sequence>
<organism evidence="6">
    <name type="scientific">hydrothermal vent metagenome</name>
    <dbReference type="NCBI Taxonomy" id="652676"/>
    <lineage>
        <taxon>unclassified sequences</taxon>
        <taxon>metagenomes</taxon>
        <taxon>ecological metagenomes</taxon>
    </lineage>
</organism>
<evidence type="ECO:0000256" key="2">
    <source>
        <dbReference type="ARBA" id="ARBA00022692"/>
    </source>
</evidence>
<evidence type="ECO:0000256" key="4">
    <source>
        <dbReference type="ARBA" id="ARBA00023136"/>
    </source>
</evidence>
<reference evidence="6" key="1">
    <citation type="submission" date="2016-10" db="EMBL/GenBank/DDBJ databases">
        <authorList>
            <person name="de Groot N.N."/>
        </authorList>
    </citation>
    <scope>NUCLEOTIDE SEQUENCE</scope>
</reference>
<gene>
    <name evidence="6" type="ORF">MNB_SV-9-105</name>
</gene>
<dbReference type="AlphaFoldDB" id="A0A1W1BRU2"/>
<dbReference type="InterPro" id="IPR029095">
    <property type="entry name" value="NarX-like_N"/>
</dbReference>
<evidence type="ECO:0000256" key="1">
    <source>
        <dbReference type="ARBA" id="ARBA00004141"/>
    </source>
</evidence>
<accession>A0A1W1BRU2</accession>
<evidence type="ECO:0000256" key="3">
    <source>
        <dbReference type="ARBA" id="ARBA00022989"/>
    </source>
</evidence>
<proteinExistence type="predicted"/>
<dbReference type="Pfam" id="PF13675">
    <property type="entry name" value="PilJ"/>
    <property type="match status" value="2"/>
</dbReference>